<keyword evidence="2" id="KW-1185">Reference proteome</keyword>
<organism evidence="1 2">
    <name type="scientific">Aduncisulcus paluster</name>
    <dbReference type="NCBI Taxonomy" id="2918883"/>
    <lineage>
        <taxon>Eukaryota</taxon>
        <taxon>Metamonada</taxon>
        <taxon>Carpediemonas-like organisms</taxon>
        <taxon>Aduncisulcus</taxon>
    </lineage>
</organism>
<reference evidence="1" key="1">
    <citation type="submission" date="2022-03" db="EMBL/GenBank/DDBJ databases">
        <title>Draft genome sequence of Aduncisulcus paluster, a free-living microaerophilic Fornicata.</title>
        <authorList>
            <person name="Yuyama I."/>
            <person name="Kume K."/>
            <person name="Tamura T."/>
            <person name="Inagaki Y."/>
            <person name="Hashimoto T."/>
        </authorList>
    </citation>
    <scope>NUCLEOTIDE SEQUENCE</scope>
    <source>
        <strain evidence="1">NY0171</strain>
    </source>
</reference>
<dbReference type="Proteomes" id="UP001057375">
    <property type="component" value="Unassembled WGS sequence"/>
</dbReference>
<accession>A0ABQ5KH67</accession>
<comment type="caution">
    <text evidence="1">The sequence shown here is derived from an EMBL/GenBank/DDBJ whole genome shotgun (WGS) entry which is preliminary data.</text>
</comment>
<protein>
    <submittedName>
        <fullName evidence="1">Uncharacterized protein</fullName>
    </submittedName>
</protein>
<evidence type="ECO:0000313" key="1">
    <source>
        <dbReference type="EMBL" id="GKT31875.1"/>
    </source>
</evidence>
<sequence length="151" mass="17390">MATKDFVIFQPDSETKMLASPRGDSRQKYVREHDDSRFAYRITFRVVLRSSSMCSPTETLLRLLLPLNVKARGTSHTVTTSKQVITSPVLRKHNTKGAQSRQLTGTFNRYSWFMRENYKPQSPARTVFTRLPQTHSIQRQKPMFTAHTPSG</sequence>
<gene>
    <name evidence="1" type="ORF">ADUPG1_002122</name>
</gene>
<evidence type="ECO:0000313" key="2">
    <source>
        <dbReference type="Proteomes" id="UP001057375"/>
    </source>
</evidence>
<name>A0ABQ5KH67_9EUKA</name>
<dbReference type="EMBL" id="BQXS01002285">
    <property type="protein sequence ID" value="GKT31875.1"/>
    <property type="molecule type" value="Genomic_DNA"/>
</dbReference>
<proteinExistence type="predicted"/>